<organism evidence="9 10">
    <name type="scientific">Methylophaga lonarensis MPL</name>
    <dbReference type="NCBI Taxonomy" id="1286106"/>
    <lineage>
        <taxon>Bacteria</taxon>
        <taxon>Pseudomonadati</taxon>
        <taxon>Pseudomonadota</taxon>
        <taxon>Gammaproteobacteria</taxon>
        <taxon>Thiotrichales</taxon>
        <taxon>Piscirickettsiaceae</taxon>
        <taxon>Methylophaga</taxon>
    </lineage>
</organism>
<evidence type="ECO:0000256" key="1">
    <source>
        <dbReference type="ARBA" id="ARBA00022490"/>
    </source>
</evidence>
<dbReference type="FunFam" id="3.30.950.10:FF:000002">
    <property type="entry name" value="Ribosomal RNA small subunit methyltransferase I"/>
    <property type="match status" value="1"/>
</dbReference>
<dbReference type="GO" id="GO:0070677">
    <property type="term" value="F:rRNA (cytosine-2'-O-)-methyltransferase activity"/>
    <property type="evidence" value="ECO:0007669"/>
    <property type="project" value="UniProtKB-UniRule"/>
</dbReference>
<dbReference type="OrthoDB" id="9809084at2"/>
<dbReference type="eggNOG" id="COG0313">
    <property type="taxonomic scope" value="Bacteria"/>
</dbReference>
<sequence length="282" mass="31211">MSEQQPGALYVVATPIGNLADLSMRAIETLRQVDVIAAEDTRHSRYLLQHHAIDTPCISLHEHNEQQRSEVLLQRLLKGESVALISDAGTPLISDPGYRLVSLLKSHGLSVVPIPGACAVIAALSASGLRSDSFTFEGFLPSKANALRQQLESLQHETRTMIFYESPKRVLASLQIMVEVLGEQRLACLARELTKLHETIRTASLVELRDWVQRDLHQQKGEIVLLVEGAQESQRADKQEIDRVLQLLIAELPVKKAASLASSLLGISKNEAYQQALKLQHK</sequence>
<dbReference type="AlphaFoldDB" id="M7P1K6"/>
<dbReference type="InterPro" id="IPR014776">
    <property type="entry name" value="4pyrrole_Mease_sub2"/>
</dbReference>
<dbReference type="InterPro" id="IPR014777">
    <property type="entry name" value="4pyrrole_Mease_sub1"/>
</dbReference>
<keyword evidence="1 6" id="KW-0963">Cytoplasm</keyword>
<dbReference type="FunFam" id="3.40.1010.10:FF:000002">
    <property type="entry name" value="Ribosomal RNA small subunit methyltransferase I"/>
    <property type="match status" value="1"/>
</dbReference>
<dbReference type="EC" id="2.1.1.198" evidence="6"/>
<gene>
    <name evidence="6" type="primary">rsmI</name>
    <name evidence="9" type="ORF">MPL1_05574</name>
</gene>
<dbReference type="EMBL" id="APHR01000027">
    <property type="protein sequence ID" value="EMR13332.1"/>
    <property type="molecule type" value="Genomic_DNA"/>
</dbReference>
<comment type="catalytic activity">
    <reaction evidence="6">
        <text>cytidine(1402) in 16S rRNA + S-adenosyl-L-methionine = 2'-O-methylcytidine(1402) in 16S rRNA + S-adenosyl-L-homocysteine + H(+)</text>
        <dbReference type="Rhea" id="RHEA:42924"/>
        <dbReference type="Rhea" id="RHEA-COMP:10285"/>
        <dbReference type="Rhea" id="RHEA-COMP:10286"/>
        <dbReference type="ChEBI" id="CHEBI:15378"/>
        <dbReference type="ChEBI" id="CHEBI:57856"/>
        <dbReference type="ChEBI" id="CHEBI:59789"/>
        <dbReference type="ChEBI" id="CHEBI:74495"/>
        <dbReference type="ChEBI" id="CHEBI:82748"/>
        <dbReference type="EC" id="2.1.1.198"/>
    </reaction>
</comment>
<keyword evidence="3 6" id="KW-0489">Methyltransferase</keyword>
<dbReference type="Pfam" id="PF23016">
    <property type="entry name" value="RsmI_C"/>
    <property type="match status" value="1"/>
</dbReference>
<dbReference type="PATRIC" id="fig|1286106.3.peg.1118"/>
<dbReference type="SUPFAM" id="SSF53790">
    <property type="entry name" value="Tetrapyrrole methylase"/>
    <property type="match status" value="1"/>
</dbReference>
<evidence type="ECO:0000256" key="6">
    <source>
        <dbReference type="HAMAP-Rule" id="MF_01877"/>
    </source>
</evidence>
<keyword evidence="2 6" id="KW-0698">rRNA processing</keyword>
<evidence type="ECO:0000259" key="8">
    <source>
        <dbReference type="Pfam" id="PF23016"/>
    </source>
</evidence>
<dbReference type="PROSITE" id="PS01296">
    <property type="entry name" value="RSMI"/>
    <property type="match status" value="1"/>
</dbReference>
<feature type="domain" description="RsmI HTH" evidence="8">
    <location>
        <begin position="236"/>
        <end position="280"/>
    </location>
</feature>
<evidence type="ECO:0000256" key="4">
    <source>
        <dbReference type="ARBA" id="ARBA00022679"/>
    </source>
</evidence>
<accession>M7P1K6</accession>
<keyword evidence="10" id="KW-1185">Reference proteome</keyword>
<dbReference type="Gene3D" id="3.30.950.10">
    <property type="entry name" value="Methyltransferase, Cobalt-precorrin-4 Transmethylase, Domain 2"/>
    <property type="match status" value="1"/>
</dbReference>
<dbReference type="InterPro" id="IPR000878">
    <property type="entry name" value="4pyrrol_Mease"/>
</dbReference>
<evidence type="ECO:0000256" key="5">
    <source>
        <dbReference type="ARBA" id="ARBA00022691"/>
    </source>
</evidence>
<name>M7P1K6_9GAMM</name>
<keyword evidence="5 6" id="KW-0949">S-adenosyl-L-methionine</keyword>
<protein>
    <recommendedName>
        <fullName evidence="6">Ribosomal RNA small subunit methyltransferase I</fullName>
        <ecNumber evidence="6">2.1.1.198</ecNumber>
    </recommendedName>
    <alternativeName>
        <fullName evidence="6">16S rRNA 2'-O-ribose C1402 methyltransferase</fullName>
    </alternativeName>
    <alternativeName>
        <fullName evidence="6">rRNA (cytidine-2'-O-)-methyltransferase RsmI</fullName>
    </alternativeName>
</protein>
<dbReference type="STRING" id="1286106.MPL1_05574"/>
<dbReference type="Pfam" id="PF00590">
    <property type="entry name" value="TP_methylase"/>
    <property type="match status" value="1"/>
</dbReference>
<evidence type="ECO:0000313" key="10">
    <source>
        <dbReference type="Proteomes" id="UP000012019"/>
    </source>
</evidence>
<dbReference type="Proteomes" id="UP000012019">
    <property type="component" value="Unassembled WGS sequence"/>
</dbReference>
<dbReference type="InterPro" id="IPR018063">
    <property type="entry name" value="SAM_MeTrfase_RsmI_CS"/>
</dbReference>
<comment type="subcellular location">
    <subcellularLocation>
        <location evidence="6">Cytoplasm</location>
    </subcellularLocation>
</comment>
<proteinExistence type="inferred from homology"/>
<dbReference type="PANTHER" id="PTHR46111">
    <property type="entry name" value="RIBOSOMAL RNA SMALL SUBUNIT METHYLTRANSFERASE I"/>
    <property type="match status" value="1"/>
</dbReference>
<dbReference type="RefSeq" id="WP_009726120.1">
    <property type="nucleotide sequence ID" value="NZ_APHR01000027.1"/>
</dbReference>
<dbReference type="InterPro" id="IPR053910">
    <property type="entry name" value="RsmI_HTH"/>
</dbReference>
<dbReference type="GO" id="GO:0005737">
    <property type="term" value="C:cytoplasm"/>
    <property type="evidence" value="ECO:0007669"/>
    <property type="project" value="UniProtKB-SubCell"/>
</dbReference>
<dbReference type="InterPro" id="IPR035996">
    <property type="entry name" value="4pyrrol_Methylase_sf"/>
</dbReference>
<dbReference type="CDD" id="cd11648">
    <property type="entry name" value="RsmI"/>
    <property type="match status" value="1"/>
</dbReference>
<evidence type="ECO:0000259" key="7">
    <source>
        <dbReference type="Pfam" id="PF00590"/>
    </source>
</evidence>
<dbReference type="PANTHER" id="PTHR46111:SF1">
    <property type="entry name" value="RIBOSOMAL RNA SMALL SUBUNIT METHYLTRANSFERASE I"/>
    <property type="match status" value="1"/>
</dbReference>
<dbReference type="PIRSF" id="PIRSF005917">
    <property type="entry name" value="MTase_YraL"/>
    <property type="match status" value="1"/>
</dbReference>
<evidence type="ECO:0000256" key="2">
    <source>
        <dbReference type="ARBA" id="ARBA00022552"/>
    </source>
</evidence>
<dbReference type="Gene3D" id="3.40.1010.10">
    <property type="entry name" value="Cobalt-precorrin-4 Transmethylase, Domain 1"/>
    <property type="match status" value="1"/>
</dbReference>
<comment type="function">
    <text evidence="6">Catalyzes the 2'-O-methylation of the ribose of cytidine 1402 (C1402) in 16S rRNA.</text>
</comment>
<keyword evidence="4 6" id="KW-0808">Transferase</keyword>
<evidence type="ECO:0000256" key="3">
    <source>
        <dbReference type="ARBA" id="ARBA00022603"/>
    </source>
</evidence>
<evidence type="ECO:0000313" key="9">
    <source>
        <dbReference type="EMBL" id="EMR13332.1"/>
    </source>
</evidence>
<feature type="domain" description="Tetrapyrrole methylase" evidence="7">
    <location>
        <begin position="9"/>
        <end position="208"/>
    </location>
</feature>
<dbReference type="HAMAP" id="MF_01877">
    <property type="entry name" value="16SrRNA_methyltr_I"/>
    <property type="match status" value="1"/>
</dbReference>
<dbReference type="InterPro" id="IPR008189">
    <property type="entry name" value="rRNA_ssu_MeTfrase_I"/>
</dbReference>
<dbReference type="NCBIfam" id="TIGR00096">
    <property type="entry name" value="16S rRNA (cytidine(1402)-2'-O)-methyltransferase"/>
    <property type="match status" value="1"/>
</dbReference>
<comment type="similarity">
    <text evidence="6">Belongs to the methyltransferase superfamily. RsmI family.</text>
</comment>
<comment type="caution">
    <text evidence="9">The sequence shown here is derived from an EMBL/GenBank/DDBJ whole genome shotgun (WGS) entry which is preliminary data.</text>
</comment>
<reference evidence="9 10" key="1">
    <citation type="journal article" date="2013" name="Genome Announc.">
        <title>Draft Genome Sequence of Methylophaga lonarensis MPLT, a Haloalkaliphilic (Non-Methane-Utilizing) Methylotroph.</title>
        <authorList>
            <person name="Shetty S.A."/>
            <person name="Marathe N.P."/>
            <person name="Munot H."/>
            <person name="Antony C.P."/>
            <person name="Dhotre D.P."/>
            <person name="Murrell J.C."/>
            <person name="Shouche Y.S."/>
        </authorList>
    </citation>
    <scope>NUCLEOTIDE SEQUENCE [LARGE SCALE GENOMIC DNA]</scope>
    <source>
        <strain evidence="9 10">MPL</strain>
    </source>
</reference>